<dbReference type="EMBL" id="LR134253">
    <property type="protein sequence ID" value="VED49855.1"/>
    <property type="molecule type" value="Genomic_DNA"/>
</dbReference>
<sequence>MSQQQQQLSANQIAYLSRAMSDGKGLIEIGELARGLGKQKGNVIKKLERIFSEERLLKLKNRSLVPNGGNGAMREVSTYMLDYKTAGALAMSYDGELGIEVLTILEDSLSTIQAITIEAAKDNSAGVLKAAAGFRERYRERLAFRPGASENEDRSIALKRSDVRTCNHEHY</sequence>
<keyword evidence="2" id="KW-1185">Reference proteome</keyword>
<evidence type="ECO:0000313" key="2">
    <source>
        <dbReference type="Proteomes" id="UP000267630"/>
    </source>
</evidence>
<organism evidence="1 2">
    <name type="scientific">Raoultella terrigena</name>
    <name type="common">Klebsiella terrigena</name>
    <dbReference type="NCBI Taxonomy" id="577"/>
    <lineage>
        <taxon>Bacteria</taxon>
        <taxon>Pseudomonadati</taxon>
        <taxon>Pseudomonadota</taxon>
        <taxon>Gammaproteobacteria</taxon>
        <taxon>Enterobacterales</taxon>
        <taxon>Enterobacteriaceae</taxon>
        <taxon>Klebsiella/Raoultella group</taxon>
        <taxon>Raoultella</taxon>
    </lineage>
</organism>
<dbReference type="AlphaFoldDB" id="A0A7Z9CRB2"/>
<name>A0A7Z9CRB2_RAOTE</name>
<protein>
    <submittedName>
        <fullName evidence="1">Uncharacterized protein</fullName>
    </submittedName>
</protein>
<gene>
    <name evidence="1" type="ORF">NCTC9997_02962</name>
</gene>
<evidence type="ECO:0000313" key="1">
    <source>
        <dbReference type="EMBL" id="VED49855.1"/>
    </source>
</evidence>
<dbReference type="Proteomes" id="UP000267630">
    <property type="component" value="Chromosome 3"/>
</dbReference>
<accession>A0A7Z9CRB2</accession>
<reference evidence="1 2" key="1">
    <citation type="submission" date="2018-12" db="EMBL/GenBank/DDBJ databases">
        <authorList>
            <consortium name="Pathogen Informatics"/>
        </authorList>
    </citation>
    <scope>NUCLEOTIDE SEQUENCE [LARGE SCALE GENOMIC DNA]</scope>
    <source>
        <strain evidence="1 2">NCTC9997</strain>
    </source>
</reference>
<proteinExistence type="predicted"/>